<dbReference type="SUPFAM" id="SSF46785">
    <property type="entry name" value="Winged helix' DNA-binding domain"/>
    <property type="match status" value="1"/>
</dbReference>
<reference evidence="1 2" key="1">
    <citation type="submission" date="2013-09" db="EMBL/GenBank/DDBJ databases">
        <title>Genome sequencing of Arenimonas oryziterrae.</title>
        <authorList>
            <person name="Chen F."/>
            <person name="Wang G."/>
        </authorList>
    </citation>
    <scope>NUCLEOTIDE SEQUENCE [LARGE SCALE GENOMIC DNA]</scope>
    <source>
        <strain evidence="1 2">YC6267</strain>
    </source>
</reference>
<dbReference type="STRING" id="1121015.GCA_000420545_00229"/>
<proteinExistence type="predicted"/>
<dbReference type="PATRIC" id="fig|1121015.4.peg.2639"/>
<name>A0A091B9R4_9GAMM</name>
<protein>
    <recommendedName>
        <fullName evidence="3">HTH iclR-type domain-containing protein</fullName>
    </recommendedName>
</protein>
<dbReference type="InterPro" id="IPR036390">
    <property type="entry name" value="WH_DNA-bd_sf"/>
</dbReference>
<dbReference type="Proteomes" id="UP000029385">
    <property type="component" value="Unassembled WGS sequence"/>
</dbReference>
<organism evidence="1 2">
    <name type="scientific">Arenimonas oryziterrae DSM 21050 = YC6267</name>
    <dbReference type="NCBI Taxonomy" id="1121015"/>
    <lineage>
        <taxon>Bacteria</taxon>
        <taxon>Pseudomonadati</taxon>
        <taxon>Pseudomonadota</taxon>
        <taxon>Gammaproteobacteria</taxon>
        <taxon>Lysobacterales</taxon>
        <taxon>Lysobacteraceae</taxon>
        <taxon>Arenimonas</taxon>
    </lineage>
</organism>
<gene>
    <name evidence="1" type="ORF">N789_04780</name>
</gene>
<evidence type="ECO:0008006" key="3">
    <source>
        <dbReference type="Google" id="ProtNLM"/>
    </source>
</evidence>
<dbReference type="Gene3D" id="1.10.10.10">
    <property type="entry name" value="Winged helix-like DNA-binding domain superfamily/Winged helix DNA-binding domain"/>
    <property type="match status" value="1"/>
</dbReference>
<comment type="caution">
    <text evidence="1">The sequence shown here is derived from an EMBL/GenBank/DDBJ whole genome shotgun (WGS) entry which is preliminary data.</text>
</comment>
<keyword evidence="2" id="KW-1185">Reference proteome</keyword>
<dbReference type="InterPro" id="IPR036388">
    <property type="entry name" value="WH-like_DNA-bd_sf"/>
</dbReference>
<dbReference type="RefSeq" id="WP_022967902.1">
    <property type="nucleotide sequence ID" value="NZ_ATVD01000001.1"/>
</dbReference>
<sequence>MIEARLAAVLRFVAEHEPASLAKVARQLTLSQSELLRLLAILGDDVAVGGLGLVEIEDAGSRRLLRPSPRGRAWLAEHA</sequence>
<accession>A0A091B9R4</accession>
<dbReference type="EMBL" id="AVCI01000045">
    <property type="protein sequence ID" value="KFN41205.1"/>
    <property type="molecule type" value="Genomic_DNA"/>
</dbReference>
<evidence type="ECO:0000313" key="1">
    <source>
        <dbReference type="EMBL" id="KFN41205.1"/>
    </source>
</evidence>
<evidence type="ECO:0000313" key="2">
    <source>
        <dbReference type="Proteomes" id="UP000029385"/>
    </source>
</evidence>
<dbReference type="AlphaFoldDB" id="A0A091B9R4"/>